<dbReference type="OrthoDB" id="411524at2759"/>
<evidence type="ECO:0000256" key="1">
    <source>
        <dbReference type="ARBA" id="ARBA00004877"/>
    </source>
</evidence>
<dbReference type="CDD" id="cd06429">
    <property type="entry name" value="GT8_like_1"/>
    <property type="match status" value="1"/>
</dbReference>
<feature type="coiled-coil region" evidence="6">
    <location>
        <begin position="232"/>
        <end position="259"/>
    </location>
</feature>
<protein>
    <recommendedName>
        <fullName evidence="5">Hexosyltransferase</fullName>
        <ecNumber evidence="5">2.4.1.-</ecNumber>
    </recommendedName>
</protein>
<evidence type="ECO:0000313" key="7">
    <source>
        <dbReference type="EMBL" id="KAF7825972.1"/>
    </source>
</evidence>
<dbReference type="Pfam" id="PF25557">
    <property type="entry name" value="GAUT_1"/>
    <property type="match status" value="1"/>
</dbReference>
<dbReference type="GO" id="GO:0045489">
    <property type="term" value="P:pectin biosynthetic process"/>
    <property type="evidence" value="ECO:0007669"/>
    <property type="project" value="UniProtKB-UniPathway"/>
</dbReference>
<evidence type="ECO:0000256" key="4">
    <source>
        <dbReference type="ARBA" id="ARBA00022679"/>
    </source>
</evidence>
<evidence type="ECO:0000256" key="2">
    <source>
        <dbReference type="ARBA" id="ARBA00006351"/>
    </source>
</evidence>
<evidence type="ECO:0000313" key="8">
    <source>
        <dbReference type="Proteomes" id="UP000634136"/>
    </source>
</evidence>
<dbReference type="EC" id="2.4.1.-" evidence="5"/>
<keyword evidence="5" id="KW-0961">Cell wall biogenesis/degradation</keyword>
<evidence type="ECO:0000256" key="6">
    <source>
        <dbReference type="SAM" id="Coils"/>
    </source>
</evidence>
<keyword evidence="5" id="KW-0333">Golgi apparatus</keyword>
<comment type="caution">
    <text evidence="7">The sequence shown here is derived from an EMBL/GenBank/DDBJ whole genome shotgun (WGS) entry which is preliminary data.</text>
</comment>
<dbReference type="UniPathway" id="UPA00845"/>
<dbReference type="GO" id="GO:0000139">
    <property type="term" value="C:Golgi membrane"/>
    <property type="evidence" value="ECO:0007669"/>
    <property type="project" value="UniProtKB-SubCell"/>
</dbReference>
<gene>
    <name evidence="7" type="ORF">G2W53_017136</name>
</gene>
<dbReference type="SUPFAM" id="SSF53448">
    <property type="entry name" value="Nucleotide-diphospho-sugar transferases"/>
    <property type="match status" value="1"/>
</dbReference>
<comment type="pathway">
    <text evidence="1 5">Glycan metabolism; pectin biosynthesis.</text>
</comment>
<keyword evidence="3 5" id="KW-0328">Glycosyltransferase</keyword>
<organism evidence="7 8">
    <name type="scientific">Senna tora</name>
    <dbReference type="NCBI Taxonomy" id="362788"/>
    <lineage>
        <taxon>Eukaryota</taxon>
        <taxon>Viridiplantae</taxon>
        <taxon>Streptophyta</taxon>
        <taxon>Embryophyta</taxon>
        <taxon>Tracheophyta</taxon>
        <taxon>Spermatophyta</taxon>
        <taxon>Magnoliopsida</taxon>
        <taxon>eudicotyledons</taxon>
        <taxon>Gunneridae</taxon>
        <taxon>Pentapetalae</taxon>
        <taxon>rosids</taxon>
        <taxon>fabids</taxon>
        <taxon>Fabales</taxon>
        <taxon>Fabaceae</taxon>
        <taxon>Caesalpinioideae</taxon>
        <taxon>Cassia clade</taxon>
        <taxon>Senna</taxon>
    </lineage>
</organism>
<dbReference type="GO" id="GO:0071555">
    <property type="term" value="P:cell wall organization"/>
    <property type="evidence" value="ECO:0007669"/>
    <property type="project" value="UniProtKB-KW"/>
</dbReference>
<comment type="subcellular location">
    <subcellularLocation>
        <location evidence="5">Golgi apparatus membrane</location>
        <topology evidence="5">Single-pass type II membrane protein</topology>
    </subcellularLocation>
</comment>
<dbReference type="EMBL" id="JAAIUW010000006">
    <property type="protein sequence ID" value="KAF7825972.1"/>
    <property type="molecule type" value="Genomic_DNA"/>
</dbReference>
<reference evidence="7" key="1">
    <citation type="submission" date="2020-09" db="EMBL/GenBank/DDBJ databases">
        <title>Genome-Enabled Discovery of Anthraquinone Biosynthesis in Senna tora.</title>
        <authorList>
            <person name="Kang S.-H."/>
            <person name="Pandey R.P."/>
            <person name="Lee C.-M."/>
            <person name="Sim J.-S."/>
            <person name="Jeong J.-T."/>
            <person name="Choi B.-S."/>
            <person name="Jung M."/>
            <person name="Ginzburg D."/>
            <person name="Zhao K."/>
            <person name="Won S.Y."/>
            <person name="Oh T.-J."/>
            <person name="Yu Y."/>
            <person name="Kim N.-H."/>
            <person name="Lee O.R."/>
            <person name="Lee T.-H."/>
            <person name="Bashyal P."/>
            <person name="Kim T.-S."/>
            <person name="Lee W.-H."/>
            <person name="Kawkins C."/>
            <person name="Kim C.-K."/>
            <person name="Kim J.S."/>
            <person name="Ahn B.O."/>
            <person name="Rhee S.Y."/>
            <person name="Sohng J.K."/>
        </authorList>
    </citation>
    <scope>NUCLEOTIDE SEQUENCE</scope>
    <source>
        <tissue evidence="7">Leaf</tissue>
    </source>
</reference>
<dbReference type="InterPro" id="IPR029044">
    <property type="entry name" value="Nucleotide-diphossugar_trans"/>
</dbReference>
<dbReference type="InterPro" id="IPR029993">
    <property type="entry name" value="GAUT"/>
</dbReference>
<name>A0A834TRB1_9FABA</name>
<dbReference type="AlphaFoldDB" id="A0A834TRB1"/>
<dbReference type="GO" id="GO:0047262">
    <property type="term" value="F:polygalacturonate 4-alpha-galacturonosyltransferase activity"/>
    <property type="evidence" value="ECO:0007669"/>
    <property type="project" value="InterPro"/>
</dbReference>
<dbReference type="InterPro" id="IPR002495">
    <property type="entry name" value="Glyco_trans_8"/>
</dbReference>
<dbReference type="Pfam" id="PF01501">
    <property type="entry name" value="Glyco_transf_8"/>
    <property type="match status" value="1"/>
</dbReference>
<evidence type="ECO:0000256" key="3">
    <source>
        <dbReference type="ARBA" id="ARBA00022676"/>
    </source>
</evidence>
<feature type="transmembrane region" description="Helical" evidence="5">
    <location>
        <begin position="21"/>
        <end position="38"/>
    </location>
</feature>
<dbReference type="Gene3D" id="3.90.550.10">
    <property type="entry name" value="Spore Coat Polysaccharide Biosynthesis Protein SpsA, Chain A"/>
    <property type="match status" value="1"/>
</dbReference>
<sequence>MALKRGLSGSRNRSKGSHFSLVGFVLLCFLAPLIFFFGRGLHTADLDISAVPSKQVAKWREWQALRDLKSLFSKEVLDVIMASTDDMGPLSLDNFRKNNFSASWRIVGMEISNVTSEQNQPVLHSKQEIPKAKEGKSSGSLFIFFITLFSLLQQLIEKRREKRAAELVKKDDEVIVKLEDAAIERSRSVDSAVLGKYNLWRKEIENENVDTTIRLIRDQIIMAMVYSSIAKMKNRQDMYQELQSQLKESQRSLGEATSDADLHRSAHEKMKAMGQVLSKAREQLYDCKLVTGKLRAMLQTADEQVRSLKKQSTFLSQSAAKTLPNGIHCLSMRLTIDYYLLPPEKRKFPKSENLENPDLYHYALFSDNVLAASVVVNSTIMNAKDPSKHVFHLVTDKLNFGAMNMWFLLNPPGKATIHVENVDEFKWLNSSYCPVLRQLESATMKEFYFKAGHPTTLSSGASNLKYRNPKYLSMLNHLRFYLPEVYPKLNKILFLDDDIVVQKDLTGLWSVDLNGKVNGAVETCGESFHRFDKYLNFSNPHIARNFDPNACGWAYGMNMFDLKVWKKKDITGIYHKWQNMNEDRTLWKLGTLPPGLITFYGLTHPLNKSWHVLGLGYNPSVDRSEIDNAAVIHYNGNMKPWLDISMTKYRSYWTKYVKYNHPHLRNCKLRD</sequence>
<keyword evidence="5" id="KW-1133">Transmembrane helix</keyword>
<dbReference type="Proteomes" id="UP000634136">
    <property type="component" value="Unassembled WGS sequence"/>
</dbReference>
<comment type="similarity">
    <text evidence="2 5">Belongs to the glycosyltransferase 8 family.</text>
</comment>
<accession>A0A834TRB1</accession>
<keyword evidence="8" id="KW-1185">Reference proteome</keyword>
<dbReference type="PANTHER" id="PTHR32116:SF4">
    <property type="entry name" value="POLYGALACTURONATE 4-ALPHA-GALACTURONOSYLTRANSFERASE"/>
    <property type="match status" value="1"/>
</dbReference>
<keyword evidence="6" id="KW-0175">Coiled coil</keyword>
<keyword evidence="5" id="KW-0812">Transmembrane</keyword>
<evidence type="ECO:0000256" key="5">
    <source>
        <dbReference type="RuleBase" id="RU362027"/>
    </source>
</evidence>
<keyword evidence="4 7" id="KW-0808">Transferase</keyword>
<keyword evidence="5" id="KW-0472">Membrane</keyword>
<dbReference type="PANTHER" id="PTHR32116">
    <property type="entry name" value="GALACTURONOSYLTRANSFERASE 4-RELATED"/>
    <property type="match status" value="1"/>
</dbReference>
<proteinExistence type="inferred from homology"/>